<evidence type="ECO:0000313" key="3">
    <source>
        <dbReference type="Proteomes" id="UP001107558"/>
    </source>
</evidence>
<comment type="caution">
    <text evidence="2">The sequence shown here is derived from an EMBL/GenBank/DDBJ whole genome shotgun (WGS) entry which is preliminary data.</text>
</comment>
<dbReference type="EMBL" id="JADBJN010000004">
    <property type="protein sequence ID" value="KAG5666438.1"/>
    <property type="molecule type" value="Genomic_DNA"/>
</dbReference>
<dbReference type="AlphaFoldDB" id="A0A9J6B9Z5"/>
<proteinExistence type="predicted"/>
<organism evidence="2 3">
    <name type="scientific">Polypedilum vanderplanki</name>
    <name type="common">Sleeping chironomid midge</name>
    <dbReference type="NCBI Taxonomy" id="319348"/>
    <lineage>
        <taxon>Eukaryota</taxon>
        <taxon>Metazoa</taxon>
        <taxon>Ecdysozoa</taxon>
        <taxon>Arthropoda</taxon>
        <taxon>Hexapoda</taxon>
        <taxon>Insecta</taxon>
        <taxon>Pterygota</taxon>
        <taxon>Neoptera</taxon>
        <taxon>Endopterygota</taxon>
        <taxon>Diptera</taxon>
        <taxon>Nematocera</taxon>
        <taxon>Chironomoidea</taxon>
        <taxon>Chironomidae</taxon>
        <taxon>Chironominae</taxon>
        <taxon>Polypedilum</taxon>
        <taxon>Polypedilum</taxon>
    </lineage>
</organism>
<keyword evidence="3" id="KW-1185">Reference proteome</keyword>
<sequence>MTRKNKRMRYNPIHICLLKGVPTSWKLSEVIEGIKSRLKSLVFAHRITDCEKKIISNEVFIGLHDVTQYLALKEMQRISIREVECEIDFIEFVNSSATRAINQNQNNLPTVMCIQPLKIVFALTSIYLQALVEELEQAGTVIGFSLNYDNREKRSRTFGFASFFPDATTEELANKTFTVDLLPIHLKEASSVPVVVSGANRSLIEGKNLIYEGDIPMANWLFTQLEDIEPAEEEEREAVEREVESDNESILSIENEIDLENL</sequence>
<feature type="region of interest" description="Disordered" evidence="1">
    <location>
        <begin position="231"/>
        <end position="250"/>
    </location>
</feature>
<accession>A0A9J6B9Z5</accession>
<protein>
    <submittedName>
        <fullName evidence="2">Uncharacterized protein</fullName>
    </submittedName>
</protein>
<gene>
    <name evidence="2" type="ORF">PVAND_014466</name>
</gene>
<evidence type="ECO:0000256" key="1">
    <source>
        <dbReference type="SAM" id="MobiDB-lite"/>
    </source>
</evidence>
<name>A0A9J6B9Z5_POLVA</name>
<dbReference type="Proteomes" id="UP001107558">
    <property type="component" value="Chromosome 4"/>
</dbReference>
<evidence type="ECO:0000313" key="2">
    <source>
        <dbReference type="EMBL" id="KAG5666438.1"/>
    </source>
</evidence>
<reference evidence="2" key="1">
    <citation type="submission" date="2021-03" db="EMBL/GenBank/DDBJ databases">
        <title>Chromosome level genome of the anhydrobiotic midge Polypedilum vanderplanki.</title>
        <authorList>
            <person name="Yoshida Y."/>
            <person name="Kikawada T."/>
            <person name="Gusev O."/>
        </authorList>
    </citation>
    <scope>NUCLEOTIDE SEQUENCE</scope>
    <source>
        <strain evidence="2">NIAS01</strain>
        <tissue evidence="2">Whole body or cell culture</tissue>
    </source>
</reference>